<accession>A0A7X5X7F1</accession>
<organism evidence="1 2">
    <name type="scientific">Streptomyces malaysiensis</name>
    <dbReference type="NCBI Taxonomy" id="92644"/>
    <lineage>
        <taxon>Bacteria</taxon>
        <taxon>Bacillati</taxon>
        <taxon>Actinomycetota</taxon>
        <taxon>Actinomycetes</taxon>
        <taxon>Kitasatosporales</taxon>
        <taxon>Streptomycetaceae</taxon>
        <taxon>Streptomyces</taxon>
        <taxon>Streptomyces violaceusniger group</taxon>
    </lineage>
</organism>
<reference evidence="1 2" key="1">
    <citation type="submission" date="2020-02" db="EMBL/GenBank/DDBJ databases">
        <title>Streptomyces malaysiensis DSM14702 (JHCC583434, PFL_A843) Genome sequencing and assembly.</title>
        <authorList>
            <person name="Samborskyy M."/>
        </authorList>
    </citation>
    <scope>NUCLEOTIDE SEQUENCE [LARGE SCALE GENOMIC DNA]</scope>
    <source>
        <strain evidence="1 2">DSM 14702</strain>
    </source>
</reference>
<dbReference type="RefSeq" id="WP_167503115.1">
    <property type="nucleotide sequence ID" value="NZ_JAALLH010000001.1"/>
</dbReference>
<evidence type="ECO:0000313" key="1">
    <source>
        <dbReference type="EMBL" id="NIY67998.1"/>
    </source>
</evidence>
<sequence length="58" mass="6263">MSDERSPVRKQLAAALENEDVAMVVMHQETDVPVEVAEAIVEQGLPVHVVGEGNDDHA</sequence>
<dbReference type="Proteomes" id="UP000536624">
    <property type="component" value="Unassembled WGS sequence"/>
</dbReference>
<evidence type="ECO:0000313" key="2">
    <source>
        <dbReference type="Proteomes" id="UP000536624"/>
    </source>
</evidence>
<protein>
    <submittedName>
        <fullName evidence="1">Uncharacterized protein</fullName>
    </submittedName>
</protein>
<proteinExistence type="predicted"/>
<dbReference type="EMBL" id="JAALLH010000001">
    <property type="protein sequence ID" value="NIY67998.1"/>
    <property type="molecule type" value="Genomic_DNA"/>
</dbReference>
<dbReference type="AlphaFoldDB" id="A0A7X5X7F1"/>
<comment type="caution">
    <text evidence="1">The sequence shown here is derived from an EMBL/GenBank/DDBJ whole genome shotgun (WGS) entry which is preliminary data.</text>
</comment>
<name>A0A7X5X7F1_STRMQ</name>
<gene>
    <name evidence="1" type="ORF">SMALB_6075</name>
</gene>